<dbReference type="InterPro" id="IPR011577">
    <property type="entry name" value="Cyt_b561_bac/Ni-Hgenase"/>
</dbReference>
<feature type="domain" description="Cytochrome b561 bacterial/Ni-hydrogenase" evidence="7">
    <location>
        <begin position="5"/>
        <end position="166"/>
    </location>
</feature>
<dbReference type="GO" id="GO:0022904">
    <property type="term" value="P:respiratory electron transport chain"/>
    <property type="evidence" value="ECO:0007669"/>
    <property type="project" value="InterPro"/>
</dbReference>
<dbReference type="EMBL" id="JPWI01000017">
    <property type="protein sequence ID" value="RCK42544.1"/>
    <property type="molecule type" value="Genomic_DNA"/>
</dbReference>
<evidence type="ECO:0000256" key="2">
    <source>
        <dbReference type="ARBA" id="ARBA00022475"/>
    </source>
</evidence>
<dbReference type="InterPro" id="IPR016174">
    <property type="entry name" value="Di-haem_cyt_TM"/>
</dbReference>
<dbReference type="InterPro" id="IPR051542">
    <property type="entry name" value="Hydrogenase_cytochrome"/>
</dbReference>
<feature type="transmembrane region" description="Helical" evidence="6">
    <location>
        <begin position="93"/>
        <end position="113"/>
    </location>
</feature>
<keyword evidence="2" id="KW-1003">Cell membrane</keyword>
<keyword evidence="4 6" id="KW-1133">Transmembrane helix</keyword>
<keyword evidence="5 6" id="KW-0472">Membrane</keyword>
<dbReference type="PANTHER" id="PTHR30485">
    <property type="entry name" value="NI/FE-HYDROGENASE 1 B-TYPE CYTOCHROME SUBUNIT"/>
    <property type="match status" value="1"/>
</dbReference>
<comment type="caution">
    <text evidence="8">The sequence shown here is derived from an EMBL/GenBank/DDBJ whole genome shotgun (WGS) entry which is preliminary data.</text>
</comment>
<evidence type="ECO:0000259" key="7">
    <source>
        <dbReference type="Pfam" id="PF01292"/>
    </source>
</evidence>
<keyword evidence="3 6" id="KW-0812">Transmembrane</keyword>
<dbReference type="GO" id="GO:0009055">
    <property type="term" value="F:electron transfer activity"/>
    <property type="evidence" value="ECO:0007669"/>
    <property type="project" value="InterPro"/>
</dbReference>
<dbReference type="SUPFAM" id="SSF81342">
    <property type="entry name" value="Transmembrane di-heme cytochromes"/>
    <property type="match status" value="1"/>
</dbReference>
<dbReference type="Proteomes" id="UP000252255">
    <property type="component" value="Unassembled WGS sequence"/>
</dbReference>
<feature type="transmembrane region" description="Helical" evidence="6">
    <location>
        <begin position="34"/>
        <end position="55"/>
    </location>
</feature>
<evidence type="ECO:0000313" key="8">
    <source>
        <dbReference type="EMBL" id="RCK42544.1"/>
    </source>
</evidence>
<dbReference type="OrthoDB" id="196472at2"/>
<sequence length="177" mass="19819">MSVKVWDPFIRLFHWGLAASFVIAWITADEWDTLHHWAGYAAGSLIALRLVWGLVGTRYARFTQFIKSPAATIGYLRDIMRGREQRYLGHNPAGAAMIVALMLAMGGCAFTGWLSTTNAFWGSDWLEEIHEFLANGLLILVLLHVGGVLLASLRHHENLVRSMVTGRKRRPMSDDVA</sequence>
<dbReference type="Gene3D" id="1.20.950.20">
    <property type="entry name" value="Transmembrane di-heme cytochromes, Chain C"/>
    <property type="match status" value="1"/>
</dbReference>
<organism evidence="8 9">
    <name type="scientific">Thalassospira profundimaris</name>
    <dbReference type="NCBI Taxonomy" id="502049"/>
    <lineage>
        <taxon>Bacteria</taxon>
        <taxon>Pseudomonadati</taxon>
        <taxon>Pseudomonadota</taxon>
        <taxon>Alphaproteobacteria</taxon>
        <taxon>Rhodospirillales</taxon>
        <taxon>Thalassospiraceae</taxon>
        <taxon>Thalassospira</taxon>
    </lineage>
</organism>
<proteinExistence type="predicted"/>
<evidence type="ECO:0000256" key="5">
    <source>
        <dbReference type="ARBA" id="ARBA00023136"/>
    </source>
</evidence>
<dbReference type="PANTHER" id="PTHR30485:SF2">
    <property type="entry name" value="BLL0597 PROTEIN"/>
    <property type="match status" value="1"/>
</dbReference>
<evidence type="ECO:0000313" key="9">
    <source>
        <dbReference type="Proteomes" id="UP000252255"/>
    </source>
</evidence>
<reference evidence="8 9" key="1">
    <citation type="submission" date="2014-07" db="EMBL/GenBank/DDBJ databases">
        <title>Draft genome sequence of Thalassospira profundimaris PR54-5.</title>
        <authorList>
            <person name="Lai Q."/>
            <person name="Shao Z."/>
        </authorList>
    </citation>
    <scope>NUCLEOTIDE SEQUENCE [LARGE SCALE GENOMIC DNA]</scope>
    <source>
        <strain evidence="8 9">PR54-5</strain>
    </source>
</reference>
<protein>
    <submittedName>
        <fullName evidence="8">Cytochrome B561</fullName>
    </submittedName>
</protein>
<dbReference type="RefSeq" id="WP_114099899.1">
    <property type="nucleotide sequence ID" value="NZ_JPWI01000017.1"/>
</dbReference>
<dbReference type="Pfam" id="PF01292">
    <property type="entry name" value="Ni_hydr_CYTB"/>
    <property type="match status" value="1"/>
</dbReference>
<accession>A0A367WM88</accession>
<dbReference type="AlphaFoldDB" id="A0A367WM88"/>
<gene>
    <name evidence="8" type="ORF">TH30_20850</name>
</gene>
<comment type="subcellular location">
    <subcellularLocation>
        <location evidence="1">Cell membrane</location>
        <topology evidence="1">Multi-pass membrane protein</topology>
    </subcellularLocation>
</comment>
<evidence type="ECO:0000256" key="4">
    <source>
        <dbReference type="ARBA" id="ARBA00022989"/>
    </source>
</evidence>
<dbReference type="GO" id="GO:0020037">
    <property type="term" value="F:heme binding"/>
    <property type="evidence" value="ECO:0007669"/>
    <property type="project" value="TreeGrafter"/>
</dbReference>
<evidence type="ECO:0000256" key="6">
    <source>
        <dbReference type="SAM" id="Phobius"/>
    </source>
</evidence>
<dbReference type="GO" id="GO:0005886">
    <property type="term" value="C:plasma membrane"/>
    <property type="evidence" value="ECO:0007669"/>
    <property type="project" value="UniProtKB-SubCell"/>
</dbReference>
<name>A0A367WM88_9PROT</name>
<feature type="transmembrane region" description="Helical" evidence="6">
    <location>
        <begin position="133"/>
        <end position="153"/>
    </location>
</feature>
<evidence type="ECO:0000256" key="3">
    <source>
        <dbReference type="ARBA" id="ARBA00022692"/>
    </source>
</evidence>
<evidence type="ECO:0000256" key="1">
    <source>
        <dbReference type="ARBA" id="ARBA00004651"/>
    </source>
</evidence>
<feature type="transmembrane region" description="Helical" evidence="6">
    <location>
        <begin position="12"/>
        <end position="28"/>
    </location>
</feature>